<dbReference type="Proteomes" id="UP001372834">
    <property type="component" value="Unassembled WGS sequence"/>
</dbReference>
<dbReference type="PANTHER" id="PTHR10188">
    <property type="entry name" value="L-ASPARAGINASE"/>
    <property type="match status" value="1"/>
</dbReference>
<dbReference type="GO" id="GO:0008233">
    <property type="term" value="F:peptidase activity"/>
    <property type="evidence" value="ECO:0007669"/>
    <property type="project" value="UniProtKB-KW"/>
</dbReference>
<keyword evidence="4" id="KW-0068">Autocatalytic cleavage</keyword>
<dbReference type="InterPro" id="IPR000246">
    <property type="entry name" value="Peptidase_T2"/>
</dbReference>
<dbReference type="Pfam" id="PF01112">
    <property type="entry name" value="Asparaginase_2"/>
    <property type="match status" value="1"/>
</dbReference>
<proteinExistence type="inferred from homology"/>
<dbReference type="PANTHER" id="PTHR10188:SF6">
    <property type="entry name" value="N(4)-(BETA-N-ACETYLGLUCOSAMINYL)-L-ASPARAGINASE"/>
    <property type="match status" value="1"/>
</dbReference>
<dbReference type="Gene3D" id="3.60.20.30">
    <property type="entry name" value="(Glycosyl)asparaginase"/>
    <property type="match status" value="1"/>
</dbReference>
<dbReference type="CDD" id="cd04513">
    <property type="entry name" value="Glycosylasparaginase"/>
    <property type="match status" value="1"/>
</dbReference>
<dbReference type="SUPFAM" id="SSF56235">
    <property type="entry name" value="N-terminal nucleophile aminohydrolases (Ntn hydrolases)"/>
    <property type="match status" value="1"/>
</dbReference>
<keyword evidence="3" id="KW-0378">Hydrolase</keyword>
<comment type="catalytic activity">
    <reaction evidence="5">
        <text>N(4)-(beta-N-acetyl-D-glucosaminyl)-L-asparagine + H2O = N-acetyl-beta-D-glucosaminylamine + L-aspartate + H(+)</text>
        <dbReference type="Rhea" id="RHEA:11544"/>
        <dbReference type="ChEBI" id="CHEBI:15377"/>
        <dbReference type="ChEBI" id="CHEBI:15378"/>
        <dbReference type="ChEBI" id="CHEBI:15947"/>
        <dbReference type="ChEBI" id="CHEBI:29991"/>
        <dbReference type="ChEBI" id="CHEBI:58080"/>
        <dbReference type="EC" id="3.5.1.26"/>
    </reaction>
</comment>
<dbReference type="GO" id="GO:0005764">
    <property type="term" value="C:lysosome"/>
    <property type="evidence" value="ECO:0007669"/>
    <property type="project" value="TreeGrafter"/>
</dbReference>
<dbReference type="EMBL" id="JAWJWE010000002">
    <property type="protein sequence ID" value="KAK6642352.1"/>
    <property type="molecule type" value="Genomic_DNA"/>
</dbReference>
<dbReference type="AlphaFoldDB" id="A0AAN8P345"/>
<name>A0AAN8P345_POLSC</name>
<evidence type="ECO:0000313" key="15">
    <source>
        <dbReference type="EMBL" id="KAK6642352.1"/>
    </source>
</evidence>
<evidence type="ECO:0000256" key="1">
    <source>
        <dbReference type="ARBA" id="ARBA00010872"/>
    </source>
</evidence>
<feature type="chain" id="PRO_5043040787" description="N(4)-(beta-N-acetylglucosaminyl)-L-asparaginase" evidence="14">
    <location>
        <begin position="18"/>
        <end position="348"/>
    </location>
</feature>
<evidence type="ECO:0000256" key="12">
    <source>
        <dbReference type="PIRSR" id="PIRSR600246-2"/>
    </source>
</evidence>
<feature type="signal peptide" evidence="14">
    <location>
        <begin position="1"/>
        <end position="17"/>
    </location>
</feature>
<gene>
    <name evidence="15" type="ORF">RUM43_003853</name>
</gene>
<evidence type="ECO:0000313" key="16">
    <source>
        <dbReference type="Proteomes" id="UP001372834"/>
    </source>
</evidence>
<protein>
    <recommendedName>
        <fullName evidence="7">N(4)-(beta-N-acetylglucosaminyl)-L-asparaginase</fullName>
        <ecNumber evidence="7">3.5.1.26</ecNumber>
    </recommendedName>
    <alternativeName>
        <fullName evidence="9">Aspartylglucosaminidase</fullName>
    </alternativeName>
    <alternativeName>
        <fullName evidence="8">Glycosylasparaginase</fullName>
    </alternativeName>
    <alternativeName>
        <fullName evidence="10">N4-(N-acetyl-beta-glucosaminyl)-L-asparagine amidase</fullName>
    </alternativeName>
</protein>
<dbReference type="EC" id="3.5.1.26" evidence="7"/>
<keyword evidence="2" id="KW-0645">Protease</keyword>
<feature type="binding site" evidence="12">
    <location>
        <begin position="259"/>
        <end position="262"/>
    </location>
    <ligand>
        <name>substrate</name>
    </ligand>
</feature>
<comment type="similarity">
    <text evidence="1">Belongs to the Ntn-hydrolase family.</text>
</comment>
<evidence type="ECO:0000256" key="2">
    <source>
        <dbReference type="ARBA" id="ARBA00022670"/>
    </source>
</evidence>
<feature type="active site" description="Nucleophile" evidence="11">
    <location>
        <position position="208"/>
    </location>
</feature>
<feature type="binding site" evidence="12">
    <location>
        <begin position="236"/>
        <end position="239"/>
    </location>
    <ligand>
        <name>substrate</name>
    </ligand>
</feature>
<dbReference type="FunFam" id="3.60.20.30:FF:000003">
    <property type="entry name" value="N(4)-(Beta-N-acetylglucosaminyl)-L-asparaginase isoform X1"/>
    <property type="match status" value="1"/>
</dbReference>
<feature type="site" description="Cleavage; by autolysis" evidence="13">
    <location>
        <begin position="207"/>
        <end position="208"/>
    </location>
</feature>
<accession>A0AAN8P345</accession>
<evidence type="ECO:0000256" key="7">
    <source>
        <dbReference type="ARBA" id="ARBA00066729"/>
    </source>
</evidence>
<comment type="caution">
    <text evidence="15">The sequence shown here is derived from an EMBL/GenBank/DDBJ whole genome shotgun (WGS) entry which is preliminary data.</text>
</comment>
<keyword evidence="14" id="KW-0732">Signal</keyword>
<evidence type="ECO:0000256" key="8">
    <source>
        <dbReference type="ARBA" id="ARBA00078726"/>
    </source>
</evidence>
<evidence type="ECO:0000256" key="9">
    <source>
        <dbReference type="ARBA" id="ARBA00079301"/>
    </source>
</evidence>
<comment type="function">
    <text evidence="6">Cleaves the GlcNAc-Asn bond which joins oligosaccharides to the peptide of asparagine-linked glycoproteins.</text>
</comment>
<evidence type="ECO:0000256" key="11">
    <source>
        <dbReference type="PIRSR" id="PIRSR600246-1"/>
    </source>
</evidence>
<organism evidence="15 16">
    <name type="scientific">Polyplax serrata</name>
    <name type="common">Common mouse louse</name>
    <dbReference type="NCBI Taxonomy" id="468196"/>
    <lineage>
        <taxon>Eukaryota</taxon>
        <taxon>Metazoa</taxon>
        <taxon>Ecdysozoa</taxon>
        <taxon>Arthropoda</taxon>
        <taxon>Hexapoda</taxon>
        <taxon>Insecta</taxon>
        <taxon>Pterygota</taxon>
        <taxon>Neoptera</taxon>
        <taxon>Paraneoptera</taxon>
        <taxon>Psocodea</taxon>
        <taxon>Troctomorpha</taxon>
        <taxon>Phthiraptera</taxon>
        <taxon>Anoplura</taxon>
        <taxon>Polyplacidae</taxon>
        <taxon>Polyplax</taxon>
    </lineage>
</organism>
<evidence type="ECO:0000256" key="3">
    <source>
        <dbReference type="ARBA" id="ARBA00022801"/>
    </source>
</evidence>
<evidence type="ECO:0000256" key="6">
    <source>
        <dbReference type="ARBA" id="ARBA00053295"/>
    </source>
</evidence>
<evidence type="ECO:0000256" key="4">
    <source>
        <dbReference type="ARBA" id="ARBA00022813"/>
    </source>
</evidence>
<sequence length="348" mass="37064">MAVLVMVFALCWALVATEVFEADTRTPVVVTTWAFPEAAEKAWNILSNQQGSALDAVEQGCAVCEYKQCDFTVGFGGSPDEVGETTLDSMIMDGMSMNVGAVAGLKRIKNAIGVARKVLETTRHSLLVGDSATEFALEMGFKEENLTTARSEEEHARWRKGNCQPNFRVNVLPDPSKSCGPYSPIPNPSPINSVRTPSVHSEWDSHDTIGMLAVDMNHRIASATSTNGAKNKVPGRVGDSPIPGSGSYADGAVGAAAATGDGDVMMRFVPSFFAVEEMRRGMHPEAAAEAAVSRVSAKYPDFKGAVVTLRKDGVYGAACHGLDTFPYVVATAETGKVQLLHKKCSKAN</sequence>
<evidence type="ECO:0000256" key="14">
    <source>
        <dbReference type="SAM" id="SignalP"/>
    </source>
</evidence>
<dbReference type="GO" id="GO:0003948">
    <property type="term" value="F:N4-(beta-N-acetylglucosaminyl)-L-asparaginase activity"/>
    <property type="evidence" value="ECO:0007669"/>
    <property type="project" value="UniProtKB-EC"/>
</dbReference>
<dbReference type="InterPro" id="IPR029055">
    <property type="entry name" value="Ntn_hydrolases_N"/>
</dbReference>
<evidence type="ECO:0000256" key="10">
    <source>
        <dbReference type="ARBA" id="ARBA00080645"/>
    </source>
</evidence>
<evidence type="ECO:0000256" key="5">
    <source>
        <dbReference type="ARBA" id="ARBA00050421"/>
    </source>
</evidence>
<evidence type="ECO:0000256" key="13">
    <source>
        <dbReference type="PIRSR" id="PIRSR600246-3"/>
    </source>
</evidence>
<reference evidence="15 16" key="1">
    <citation type="submission" date="2023-10" db="EMBL/GenBank/DDBJ databases">
        <title>Genomes of two closely related lineages of the louse Polyplax serrata with different host specificities.</title>
        <authorList>
            <person name="Martinu J."/>
            <person name="Tarabai H."/>
            <person name="Stefka J."/>
            <person name="Hypsa V."/>
        </authorList>
    </citation>
    <scope>NUCLEOTIDE SEQUENCE [LARGE SCALE GENOMIC DNA]</scope>
    <source>
        <strain evidence="15">HR10_N</strain>
    </source>
</reference>
<dbReference type="GO" id="GO:0006508">
    <property type="term" value="P:proteolysis"/>
    <property type="evidence" value="ECO:0007669"/>
    <property type="project" value="UniProtKB-KW"/>
</dbReference>